<feature type="transmembrane region" description="Helical" evidence="1">
    <location>
        <begin position="95"/>
        <end position="114"/>
    </location>
</feature>
<dbReference type="EMBL" id="FOOX01000004">
    <property type="protein sequence ID" value="SFG37760.1"/>
    <property type="molecule type" value="Genomic_DNA"/>
</dbReference>
<evidence type="ECO:0008006" key="4">
    <source>
        <dbReference type="Google" id="ProtNLM"/>
    </source>
</evidence>
<feature type="transmembrane region" description="Helical" evidence="1">
    <location>
        <begin position="6"/>
        <end position="23"/>
    </location>
</feature>
<feature type="transmembrane region" description="Helical" evidence="1">
    <location>
        <begin position="126"/>
        <end position="145"/>
    </location>
</feature>
<reference evidence="3" key="1">
    <citation type="submission" date="2016-10" db="EMBL/GenBank/DDBJ databases">
        <authorList>
            <person name="Varghese N."/>
            <person name="Submissions S."/>
        </authorList>
    </citation>
    <scope>NUCLEOTIDE SEQUENCE [LARGE SCALE GENOMIC DNA]</scope>
    <source>
        <strain evidence="3">DSM 17038</strain>
    </source>
</reference>
<accession>A0A1I2RBD0</accession>
<sequence length="189" mass="22313">MAIYYIYPIYTFSLIIIAYALVPRVEIRRLIFFGIIFGTVFDISIIVLGSKILEIFNYINYGPFECMGIPFFPPIAWAAYFIIFLYHLPEEKPWNYLFVFTAAGYSTLFSNVLRNLGLFQWNYGTLIIPFLIYFSWHLTITWVYYKLTSGMENNVLGITNSLFEKEKAKNLFKKRGYAILRLSFRSKLR</sequence>
<feature type="transmembrane region" description="Helical" evidence="1">
    <location>
        <begin position="30"/>
        <end position="49"/>
    </location>
</feature>
<keyword evidence="3" id="KW-1185">Reference proteome</keyword>
<dbReference type="Proteomes" id="UP000199337">
    <property type="component" value="Unassembled WGS sequence"/>
</dbReference>
<keyword evidence="1" id="KW-0472">Membrane</keyword>
<keyword evidence="1" id="KW-1133">Transmembrane helix</keyword>
<feature type="transmembrane region" description="Helical" evidence="1">
    <location>
        <begin position="69"/>
        <end position="88"/>
    </location>
</feature>
<keyword evidence="1" id="KW-0812">Transmembrane</keyword>
<evidence type="ECO:0000313" key="3">
    <source>
        <dbReference type="Proteomes" id="UP000199337"/>
    </source>
</evidence>
<evidence type="ECO:0000256" key="1">
    <source>
        <dbReference type="SAM" id="Phobius"/>
    </source>
</evidence>
<gene>
    <name evidence="2" type="ORF">SAMN05660649_01482</name>
</gene>
<proteinExistence type="predicted"/>
<evidence type="ECO:0000313" key="2">
    <source>
        <dbReference type="EMBL" id="SFG37760.1"/>
    </source>
</evidence>
<dbReference type="AlphaFoldDB" id="A0A1I2RBD0"/>
<protein>
    <recommendedName>
        <fullName evidence="4">Carotenoid biosynthesis protein</fullName>
    </recommendedName>
</protein>
<organism evidence="2 3">
    <name type="scientific">Desulfotruncus arcticus DSM 17038</name>
    <dbReference type="NCBI Taxonomy" id="1121424"/>
    <lineage>
        <taxon>Bacteria</taxon>
        <taxon>Bacillati</taxon>
        <taxon>Bacillota</taxon>
        <taxon>Clostridia</taxon>
        <taxon>Eubacteriales</taxon>
        <taxon>Desulfallaceae</taxon>
        <taxon>Desulfotruncus</taxon>
    </lineage>
</organism>
<dbReference type="RefSeq" id="WP_174549937.1">
    <property type="nucleotide sequence ID" value="NZ_FOOX01000004.1"/>
</dbReference>
<name>A0A1I2RBD0_9FIRM</name>